<reference evidence="4" key="1">
    <citation type="submission" date="2013-01" db="EMBL/GenBank/DDBJ databases">
        <title>Draft Genome Sequence of a Mulberry Tree, Morus notabilis C.K. Schneid.</title>
        <authorList>
            <person name="He N."/>
            <person name="Zhao S."/>
        </authorList>
    </citation>
    <scope>NUCLEOTIDE SEQUENCE</scope>
</reference>
<keyword evidence="1 3" id="KW-0808">Transferase</keyword>
<dbReference type="KEGG" id="mnt:21401934"/>
<organism evidence="3 4">
    <name type="scientific">Morus notabilis</name>
    <dbReference type="NCBI Taxonomy" id="981085"/>
    <lineage>
        <taxon>Eukaryota</taxon>
        <taxon>Viridiplantae</taxon>
        <taxon>Streptophyta</taxon>
        <taxon>Embryophyta</taxon>
        <taxon>Tracheophyta</taxon>
        <taxon>Spermatophyta</taxon>
        <taxon>Magnoliopsida</taxon>
        <taxon>eudicotyledons</taxon>
        <taxon>Gunneridae</taxon>
        <taxon>Pentapetalae</taxon>
        <taxon>rosids</taxon>
        <taxon>fabids</taxon>
        <taxon>Rosales</taxon>
        <taxon>Moraceae</taxon>
        <taxon>Moreae</taxon>
        <taxon>Morus</taxon>
    </lineage>
</organism>
<evidence type="ECO:0000256" key="1">
    <source>
        <dbReference type="ARBA" id="ARBA00022679"/>
    </source>
</evidence>
<dbReference type="OrthoDB" id="1862401at2759"/>
<name>W9RV90_9ROSA</name>
<accession>W9RV90</accession>
<evidence type="ECO:0000313" key="3">
    <source>
        <dbReference type="EMBL" id="EXB94478.1"/>
    </source>
</evidence>
<evidence type="ECO:0000256" key="2">
    <source>
        <dbReference type="ARBA" id="ARBA00023315"/>
    </source>
</evidence>
<dbReference type="AlphaFoldDB" id="W9RV90"/>
<sequence>MALPNMEVKVIEQAKVSPPPGSVPKTSLPLTFFDMPWLLNCNHMQRVYFYEFPHPTNHFLETLLPSLKNSLSLTLQHFFPLAGNLVCPPPPAKPNILFTDGDSVSLTVAQSTADFHFLSANHLLPVRAFDPFVPKFSPTRLEDGTRVEPLLAVQVTVFPNFGICIAVQRNHAGSDGRAFHHFMKSWALLSKTGGDLARLDRELRLPSHDRAAIKDQYGLELEILNEWWSLGSTSKDEDERRVRDGRTIHNIRSTFPLSQVQMERLKQWVAKQLANDKSSSSFHMSSFISTCALIWVCLAKSVERNSAFNTDRKRGIPRSTPIKMTSLTTSPL</sequence>
<dbReference type="GO" id="GO:0016747">
    <property type="term" value="F:acyltransferase activity, transferring groups other than amino-acyl groups"/>
    <property type="evidence" value="ECO:0007669"/>
    <property type="project" value="UniProtKB-ARBA"/>
</dbReference>
<dbReference type="Pfam" id="PF02458">
    <property type="entry name" value="Transferase"/>
    <property type="match status" value="1"/>
</dbReference>
<proteinExistence type="predicted"/>
<keyword evidence="4" id="KW-1185">Reference proteome</keyword>
<dbReference type="EMBL" id="KE345160">
    <property type="protein sequence ID" value="EXB94478.1"/>
    <property type="molecule type" value="Genomic_DNA"/>
</dbReference>
<protein>
    <submittedName>
        <fullName evidence="3">Anthocyanin 5-aromatic acyltransferase</fullName>
    </submittedName>
</protein>
<dbReference type="eggNOG" id="ENOG502QPXT">
    <property type="taxonomic scope" value="Eukaryota"/>
</dbReference>
<dbReference type="InterPro" id="IPR051504">
    <property type="entry name" value="Plant_metabolite_acyltrans"/>
</dbReference>
<gene>
    <name evidence="3" type="ORF">L484_018979</name>
</gene>
<dbReference type="Proteomes" id="UP000030645">
    <property type="component" value="Unassembled WGS sequence"/>
</dbReference>
<evidence type="ECO:0000313" key="4">
    <source>
        <dbReference type="Proteomes" id="UP000030645"/>
    </source>
</evidence>
<keyword evidence="2 3" id="KW-0012">Acyltransferase</keyword>
<dbReference type="STRING" id="981085.W9RV90"/>
<dbReference type="PANTHER" id="PTHR31625">
    <property type="match status" value="1"/>
</dbReference>
<dbReference type="InterPro" id="IPR023213">
    <property type="entry name" value="CAT-like_dom_sf"/>
</dbReference>
<dbReference type="Gene3D" id="3.30.559.10">
    <property type="entry name" value="Chloramphenicol acetyltransferase-like domain"/>
    <property type="match status" value="2"/>
</dbReference>